<feature type="region of interest" description="Disordered" evidence="1">
    <location>
        <begin position="177"/>
        <end position="240"/>
    </location>
</feature>
<feature type="compositionally biased region" description="Basic and acidic residues" evidence="1">
    <location>
        <begin position="184"/>
        <end position="205"/>
    </location>
</feature>
<dbReference type="GeneID" id="29987117"/>
<keyword evidence="3" id="KW-1185">Reference proteome</keyword>
<comment type="caution">
    <text evidence="2">The sequence shown here is derived from an EMBL/GenBank/DDBJ whole genome shotgun (WGS) entry which is preliminary data.</text>
</comment>
<reference evidence="2 3" key="1">
    <citation type="journal article" date="2016" name="Genome Announc.">
        <title>Draft Whole-Genome Sequence of Trichoderma gamsii T6085, a Promising Biocontrol Agent of Fusarium Head Blight on Wheat.</title>
        <authorList>
            <person name="Baroncelli R."/>
            <person name="Zapparata A."/>
            <person name="Piaggeschi G."/>
            <person name="Sarrocco S."/>
            <person name="Vannacci G."/>
        </authorList>
    </citation>
    <scope>NUCLEOTIDE SEQUENCE [LARGE SCALE GENOMIC DNA]</scope>
    <source>
        <strain evidence="2 3">T6085</strain>
    </source>
</reference>
<organism evidence="2 3">
    <name type="scientific">Trichoderma gamsii</name>
    <dbReference type="NCBI Taxonomy" id="398673"/>
    <lineage>
        <taxon>Eukaryota</taxon>
        <taxon>Fungi</taxon>
        <taxon>Dikarya</taxon>
        <taxon>Ascomycota</taxon>
        <taxon>Pezizomycotina</taxon>
        <taxon>Sordariomycetes</taxon>
        <taxon>Hypocreomycetidae</taxon>
        <taxon>Hypocreales</taxon>
        <taxon>Hypocreaceae</taxon>
        <taxon>Trichoderma</taxon>
    </lineage>
</organism>
<evidence type="ECO:0000313" key="3">
    <source>
        <dbReference type="Proteomes" id="UP000054821"/>
    </source>
</evidence>
<dbReference type="RefSeq" id="XP_018659735.1">
    <property type="nucleotide sequence ID" value="XM_018807034.1"/>
</dbReference>
<feature type="compositionally biased region" description="Low complexity" evidence="1">
    <location>
        <begin position="217"/>
        <end position="226"/>
    </location>
</feature>
<feature type="region of interest" description="Disordered" evidence="1">
    <location>
        <begin position="82"/>
        <end position="112"/>
    </location>
</feature>
<name>A0A2P4ZKJ5_9HYPO</name>
<protein>
    <submittedName>
        <fullName evidence="2">Uncharacterized protein</fullName>
    </submittedName>
</protein>
<feature type="compositionally biased region" description="Low complexity" evidence="1">
    <location>
        <begin position="86"/>
        <end position="98"/>
    </location>
</feature>
<feature type="compositionally biased region" description="Polar residues" evidence="1">
    <location>
        <begin position="227"/>
        <end position="240"/>
    </location>
</feature>
<dbReference type="AlphaFoldDB" id="A0A2P4ZKJ5"/>
<gene>
    <name evidence="2" type="ORF">TGAM01_v206306</name>
</gene>
<accession>A0A2P4ZKJ5</accession>
<dbReference type="Proteomes" id="UP000054821">
    <property type="component" value="Unassembled WGS sequence"/>
</dbReference>
<evidence type="ECO:0000256" key="1">
    <source>
        <dbReference type="SAM" id="MobiDB-lite"/>
    </source>
</evidence>
<feature type="region of interest" description="Disordered" evidence="1">
    <location>
        <begin position="1"/>
        <end position="42"/>
    </location>
</feature>
<dbReference type="EMBL" id="JPDN02000021">
    <property type="protein sequence ID" value="PON24798.1"/>
    <property type="molecule type" value="Genomic_DNA"/>
</dbReference>
<evidence type="ECO:0000313" key="2">
    <source>
        <dbReference type="EMBL" id="PON24798.1"/>
    </source>
</evidence>
<dbReference type="STRING" id="398673.A0A2P4ZKJ5"/>
<sequence>MPISQKPSTTGTSPKEQLSSVTTKNIDKTASGNSPSFTLGRTIGQETTPLTHQTITHSMGFQNSTTSVTTKHPVGLISTGSPVLPAPTKAHTSTTTATVGQSAGIPHSTAAKTTSTPVETIVTGSKGIVATYVATQDPKYTTNRKTTTSTDDHGHDIIIFPGGWRWIPIGLPHLRLPPPPKLNPDPHNHDDHGGNDNGHSEDHRTSHIKSSTSSGRCTTTEPPECTKTVSFITSGTGFKR</sequence>
<proteinExistence type="predicted"/>